<organism evidence="2 3">
    <name type="scientific">Pseudonocardia thermophila</name>
    <dbReference type="NCBI Taxonomy" id="1848"/>
    <lineage>
        <taxon>Bacteria</taxon>
        <taxon>Bacillati</taxon>
        <taxon>Actinomycetota</taxon>
        <taxon>Actinomycetes</taxon>
        <taxon>Pseudonocardiales</taxon>
        <taxon>Pseudonocardiaceae</taxon>
        <taxon>Pseudonocardia</taxon>
    </lineage>
</organism>
<gene>
    <name evidence="2" type="ORF">SAMN05443637_12220</name>
</gene>
<proteinExistence type="predicted"/>
<reference evidence="2 3" key="1">
    <citation type="submission" date="2016-11" db="EMBL/GenBank/DDBJ databases">
        <authorList>
            <person name="Jaros S."/>
            <person name="Januszkiewicz K."/>
            <person name="Wedrychowicz H."/>
        </authorList>
    </citation>
    <scope>NUCLEOTIDE SEQUENCE [LARGE SCALE GENOMIC DNA]</scope>
    <source>
        <strain evidence="2 3">DSM 43832</strain>
    </source>
</reference>
<dbReference type="Gene3D" id="3.60.15.10">
    <property type="entry name" value="Ribonuclease Z/Hydroxyacylglutathione hydrolase-like"/>
    <property type="match status" value="1"/>
</dbReference>
<dbReference type="Proteomes" id="UP000184363">
    <property type="component" value="Unassembled WGS sequence"/>
</dbReference>
<dbReference type="SMART" id="SM00849">
    <property type="entry name" value="Lactamase_B"/>
    <property type="match status" value="1"/>
</dbReference>
<keyword evidence="3" id="KW-1185">Reference proteome</keyword>
<evidence type="ECO:0000313" key="3">
    <source>
        <dbReference type="Proteomes" id="UP000184363"/>
    </source>
</evidence>
<dbReference type="OrthoDB" id="9805728at2"/>
<dbReference type="PANTHER" id="PTHR15032">
    <property type="entry name" value="N-ACYL-PHOSPHATIDYLETHANOLAMINE-HYDROLYZING PHOSPHOLIPASE D"/>
    <property type="match status" value="1"/>
</dbReference>
<dbReference type="RefSeq" id="WP_073459655.1">
    <property type="nucleotide sequence ID" value="NZ_CALGVN010000007.1"/>
</dbReference>
<dbReference type="PANTHER" id="PTHR15032:SF4">
    <property type="entry name" value="N-ACYL-PHOSPHATIDYLETHANOLAMINE-HYDROLYZING PHOSPHOLIPASE D"/>
    <property type="match status" value="1"/>
</dbReference>
<dbReference type="AlphaFoldDB" id="A0A1M6Z0X8"/>
<feature type="domain" description="Metallo-beta-lactamase" evidence="1">
    <location>
        <begin position="105"/>
        <end position="314"/>
    </location>
</feature>
<evidence type="ECO:0000313" key="2">
    <source>
        <dbReference type="EMBL" id="SHL24087.1"/>
    </source>
</evidence>
<dbReference type="GO" id="GO:0005737">
    <property type="term" value="C:cytoplasm"/>
    <property type="evidence" value="ECO:0007669"/>
    <property type="project" value="TreeGrafter"/>
</dbReference>
<protein>
    <submittedName>
        <fullName evidence="2">L-ascorbate metabolism protein UlaG, beta-lactamase superfamily</fullName>
    </submittedName>
</protein>
<dbReference type="Pfam" id="PF12706">
    <property type="entry name" value="Lactamase_B_2"/>
    <property type="match status" value="1"/>
</dbReference>
<sequence>MIRRAVALVAVFAAGAGAVRVRQASRGLPEAMGAPAEVLRAAAERSPFARGGRFHNTEPAVLVDPARVLTAFAQRRRRGRPPRPVPLVTDPVPRTADPLAVTWFGHSSVLLEIDGRRVLTDPMWAERASPSPTVGPRRLHPPPLPLSALPAVDAVVISHDHYDHLDLPTIRELTAAMSAPFVVPVGIGAHLRFWGVPDDRIVELDWGQHVRIGELALHATPARHFSGRGLTRNTTQWASWVVEGPAHRVFFGGDTGYTSAFSEIGARFAPFDLTILPIGAYADLWPDVHMTPEEALRAHLDLVQGGAAPLLPVHWGTFDLAWHEWAEPVERLTRAADETGTRICVPRPGARITPDSAPELDRWWAAIT</sequence>
<name>A0A1M6Z0X8_PSETH</name>
<evidence type="ECO:0000259" key="1">
    <source>
        <dbReference type="SMART" id="SM00849"/>
    </source>
</evidence>
<dbReference type="InterPro" id="IPR001279">
    <property type="entry name" value="Metallo-B-lactamas"/>
</dbReference>
<dbReference type="STRING" id="1848.SAMN05443637_12220"/>
<dbReference type="SUPFAM" id="SSF56281">
    <property type="entry name" value="Metallo-hydrolase/oxidoreductase"/>
    <property type="match status" value="1"/>
</dbReference>
<accession>A0A1M6Z0X8</accession>
<dbReference type="InterPro" id="IPR036866">
    <property type="entry name" value="RibonucZ/Hydroxyglut_hydro"/>
</dbReference>
<dbReference type="EMBL" id="FRAP01000022">
    <property type="protein sequence ID" value="SHL24087.1"/>
    <property type="molecule type" value="Genomic_DNA"/>
</dbReference>